<dbReference type="PATRIC" id="fig|1227497.3.peg.3076"/>
<evidence type="ECO:0000313" key="5">
    <source>
        <dbReference type="EMBL" id="ELY56289.1"/>
    </source>
</evidence>
<keyword evidence="6" id="KW-1185">Reference proteome</keyword>
<evidence type="ECO:0000256" key="1">
    <source>
        <dbReference type="ARBA" id="ARBA00004418"/>
    </source>
</evidence>
<organism evidence="5 6">
    <name type="scientific">Natronococcus amylolyticus DSM 10524</name>
    <dbReference type="NCBI Taxonomy" id="1227497"/>
    <lineage>
        <taxon>Archaea</taxon>
        <taxon>Methanobacteriati</taxon>
        <taxon>Methanobacteriota</taxon>
        <taxon>Stenosarchaea group</taxon>
        <taxon>Halobacteria</taxon>
        <taxon>Halobacteriales</taxon>
        <taxon>Natrialbaceae</taxon>
        <taxon>Natronococcus</taxon>
    </lineage>
</organism>
<dbReference type="AlphaFoldDB" id="L9X3D8"/>
<comment type="caution">
    <text evidence="5">The sequence shown here is derived from an EMBL/GenBank/DDBJ whole genome shotgun (WGS) entry which is preliminary data.</text>
</comment>
<evidence type="ECO:0000256" key="2">
    <source>
        <dbReference type="ARBA" id="ARBA00022448"/>
    </source>
</evidence>
<comment type="subcellular location">
    <subcellularLocation>
        <location evidence="1">Periplasm</location>
    </subcellularLocation>
</comment>
<evidence type="ECO:0008006" key="7">
    <source>
        <dbReference type="Google" id="ProtNLM"/>
    </source>
</evidence>
<dbReference type="InterPro" id="IPR001188">
    <property type="entry name" value="Sperm_putr-bd"/>
</dbReference>
<keyword evidence="3" id="KW-0732">Signal</keyword>
<gene>
    <name evidence="5" type="ORF">C491_15117</name>
</gene>
<name>L9X3D8_9EURY</name>
<dbReference type="Pfam" id="PF13416">
    <property type="entry name" value="SBP_bac_8"/>
    <property type="match status" value="1"/>
</dbReference>
<dbReference type="SUPFAM" id="SSF53850">
    <property type="entry name" value="Periplasmic binding protein-like II"/>
    <property type="match status" value="1"/>
</dbReference>
<evidence type="ECO:0000256" key="3">
    <source>
        <dbReference type="ARBA" id="ARBA00022729"/>
    </source>
</evidence>
<keyword evidence="2" id="KW-0813">Transport</keyword>
<dbReference type="PANTHER" id="PTHR30222:SF17">
    <property type="entry name" value="SPERMIDINE_PUTRESCINE-BINDING PERIPLASMIC PROTEIN"/>
    <property type="match status" value="1"/>
</dbReference>
<dbReference type="eggNOG" id="arCOG00220">
    <property type="taxonomic scope" value="Archaea"/>
</dbReference>
<accession>L9X3D8</accession>
<evidence type="ECO:0000313" key="6">
    <source>
        <dbReference type="Proteomes" id="UP000011688"/>
    </source>
</evidence>
<dbReference type="STRING" id="1227497.C491_15117"/>
<dbReference type="InterPro" id="IPR006059">
    <property type="entry name" value="SBP"/>
</dbReference>
<dbReference type="GO" id="GO:0042597">
    <property type="term" value="C:periplasmic space"/>
    <property type="evidence" value="ECO:0007669"/>
    <property type="project" value="UniProtKB-SubCell"/>
</dbReference>
<reference evidence="5 6" key="1">
    <citation type="journal article" date="2014" name="PLoS Genet.">
        <title>Phylogenetically driven sequencing of extremely halophilic archaea reveals strategies for static and dynamic osmo-response.</title>
        <authorList>
            <person name="Becker E.A."/>
            <person name="Seitzer P.M."/>
            <person name="Tritt A."/>
            <person name="Larsen D."/>
            <person name="Krusor M."/>
            <person name="Yao A.I."/>
            <person name="Wu D."/>
            <person name="Madern D."/>
            <person name="Eisen J.A."/>
            <person name="Darling A.E."/>
            <person name="Facciotti M.T."/>
        </authorList>
    </citation>
    <scope>NUCLEOTIDE SEQUENCE [LARGE SCALE GENOMIC DNA]</scope>
    <source>
        <strain evidence="5 6">DSM 10524</strain>
    </source>
</reference>
<proteinExistence type="predicted"/>
<sequence>MGGMNGGGGTLRFLGFGGNTQEAQERIFDAWAEEEDVEIEGDSAGGTVEMISQIQQNTGEYDIVALNDTGMAQGQDEGVLEPIDLDEVPNYTDNIRDDAQELDFLLDDGETIGLIRENGATGYAYNTELVDEELTSWEEIKDPQYEGQVALLDRAVDRFSNCAAAIDVDINEAAEDEDLFEEVIEEAEEQNENAFSYWSDGDTSIQYLRQENAHICEAWGGRVIALQEDGHEHIEYVLPEEGTMAWTDTLSIVQETENRDLIHDLLNFTYERDNILQMSDDMNYTVQVEDPPEEMTELPDYAPIDELSFNDWSRILPVQDEWSERFQEVQQS</sequence>
<dbReference type="PRINTS" id="PR00909">
    <property type="entry name" value="SPERMDNBNDNG"/>
</dbReference>
<evidence type="ECO:0000256" key="4">
    <source>
        <dbReference type="ARBA" id="ARBA00022764"/>
    </source>
</evidence>
<dbReference type="PANTHER" id="PTHR30222">
    <property type="entry name" value="SPERMIDINE/PUTRESCINE-BINDING PERIPLASMIC PROTEIN"/>
    <property type="match status" value="1"/>
</dbReference>
<dbReference type="Proteomes" id="UP000011688">
    <property type="component" value="Unassembled WGS sequence"/>
</dbReference>
<protein>
    <recommendedName>
        <fullName evidence="7">Extracellular solute-binding protein</fullName>
    </recommendedName>
</protein>
<dbReference type="GO" id="GO:0019808">
    <property type="term" value="F:polyamine binding"/>
    <property type="evidence" value="ECO:0007669"/>
    <property type="project" value="InterPro"/>
</dbReference>
<dbReference type="Gene3D" id="3.40.190.10">
    <property type="entry name" value="Periplasmic binding protein-like II"/>
    <property type="match status" value="2"/>
</dbReference>
<dbReference type="GO" id="GO:0015846">
    <property type="term" value="P:polyamine transport"/>
    <property type="evidence" value="ECO:0007669"/>
    <property type="project" value="InterPro"/>
</dbReference>
<dbReference type="EMBL" id="AOIB01000028">
    <property type="protein sequence ID" value="ELY56289.1"/>
    <property type="molecule type" value="Genomic_DNA"/>
</dbReference>
<keyword evidence="4" id="KW-0574">Periplasm</keyword>